<accession>A0A6J7ENR5</accession>
<dbReference type="AlphaFoldDB" id="A0A6J7ENR5"/>
<gene>
    <name evidence="2" type="ORF">UFOPK3472_01048</name>
</gene>
<feature type="compositionally biased region" description="Basic and acidic residues" evidence="1">
    <location>
        <begin position="61"/>
        <end position="85"/>
    </location>
</feature>
<sequence length="277" mass="30532">MIGRACHAQLIAVVGGVRADDVPHQQSPDHHRVGRPEAPPATRQEPAGATAVGQIEAVQCHQRDSRGEHSDDHREPLERTRRGREPTVQLGLQLQTGNVALQIAEHSDQLGPHVALAGDGVVTGQSDRCRGAVRGDRQRAVARSRWAQFRDRLLEQDRIAQRHLQLRRLAAGHLGDKTIAIGVGRSLGRGGQQQAAVGEISRGRTRDGRVDADRGVADERSLDIADGLALRPGQRRLLLFDRQQRYRDRQQDSHQCGNDRDEPCHANFSHRCPGPGR</sequence>
<evidence type="ECO:0000256" key="1">
    <source>
        <dbReference type="SAM" id="MobiDB-lite"/>
    </source>
</evidence>
<dbReference type="EMBL" id="CAFBLX010000050">
    <property type="protein sequence ID" value="CAB4884716.1"/>
    <property type="molecule type" value="Genomic_DNA"/>
</dbReference>
<feature type="compositionally biased region" description="Basic and acidic residues" evidence="1">
    <location>
        <begin position="249"/>
        <end position="264"/>
    </location>
</feature>
<name>A0A6J7ENR5_9ZZZZ</name>
<feature type="compositionally biased region" description="Basic and acidic residues" evidence="1">
    <location>
        <begin position="19"/>
        <end position="35"/>
    </location>
</feature>
<feature type="region of interest" description="Disordered" evidence="1">
    <location>
        <begin position="19"/>
        <end position="85"/>
    </location>
</feature>
<feature type="region of interest" description="Disordered" evidence="1">
    <location>
        <begin position="249"/>
        <end position="277"/>
    </location>
</feature>
<protein>
    <submittedName>
        <fullName evidence="2">Unannotated protein</fullName>
    </submittedName>
</protein>
<organism evidence="2">
    <name type="scientific">freshwater metagenome</name>
    <dbReference type="NCBI Taxonomy" id="449393"/>
    <lineage>
        <taxon>unclassified sequences</taxon>
        <taxon>metagenomes</taxon>
        <taxon>ecological metagenomes</taxon>
    </lineage>
</organism>
<proteinExistence type="predicted"/>
<reference evidence="2" key="1">
    <citation type="submission" date="2020-05" db="EMBL/GenBank/DDBJ databases">
        <authorList>
            <person name="Chiriac C."/>
            <person name="Salcher M."/>
            <person name="Ghai R."/>
            <person name="Kavagutti S V."/>
        </authorList>
    </citation>
    <scope>NUCLEOTIDE SEQUENCE</scope>
</reference>
<evidence type="ECO:0000313" key="2">
    <source>
        <dbReference type="EMBL" id="CAB4884716.1"/>
    </source>
</evidence>